<reference evidence="10" key="1">
    <citation type="submission" date="2018-08" db="EMBL/GenBank/DDBJ databases">
        <authorList>
            <person name="Zhang J."/>
            <person name="Du Z.-J."/>
        </authorList>
    </citation>
    <scope>NUCLEOTIDE SEQUENCE [LARGE SCALE GENOMIC DNA]</scope>
    <source>
        <strain evidence="10">KCTC 52655</strain>
    </source>
</reference>
<keyword evidence="7" id="KW-0653">Protein transport</keyword>
<organism evidence="9 10">
    <name type="scientific">Alteromonas aestuariivivens</name>
    <dbReference type="NCBI Taxonomy" id="1938339"/>
    <lineage>
        <taxon>Bacteria</taxon>
        <taxon>Pseudomonadati</taxon>
        <taxon>Pseudomonadota</taxon>
        <taxon>Gammaproteobacteria</taxon>
        <taxon>Alteromonadales</taxon>
        <taxon>Alteromonadaceae</taxon>
        <taxon>Alteromonas/Salinimonas group</taxon>
        <taxon>Alteromonas</taxon>
    </lineage>
</organism>
<dbReference type="RefSeq" id="WP_115592145.1">
    <property type="nucleotide sequence ID" value="NZ_QRHA01000002.1"/>
</dbReference>
<keyword evidence="7" id="KW-0813">Transport</keyword>
<dbReference type="AlphaFoldDB" id="A0A3D8ME85"/>
<evidence type="ECO:0000256" key="5">
    <source>
        <dbReference type="ARBA" id="ARBA00022989"/>
    </source>
</evidence>
<comment type="subcellular location">
    <subcellularLocation>
        <location evidence="1">Cell membrane</location>
        <topology evidence="1">Single-pass membrane protein</topology>
    </subcellularLocation>
    <subcellularLocation>
        <location evidence="7">Cell membrane</location>
        <topology evidence="7">Single-pass type II membrane protein</topology>
    </subcellularLocation>
</comment>
<dbReference type="InterPro" id="IPR003400">
    <property type="entry name" value="ExbD"/>
</dbReference>
<comment type="caution">
    <text evidence="9">The sequence shown here is derived from an EMBL/GenBank/DDBJ whole genome shotgun (WGS) entry which is preliminary data.</text>
</comment>
<evidence type="ECO:0000313" key="10">
    <source>
        <dbReference type="Proteomes" id="UP000256561"/>
    </source>
</evidence>
<evidence type="ECO:0000256" key="2">
    <source>
        <dbReference type="ARBA" id="ARBA00005811"/>
    </source>
</evidence>
<evidence type="ECO:0000256" key="3">
    <source>
        <dbReference type="ARBA" id="ARBA00022475"/>
    </source>
</evidence>
<gene>
    <name evidence="9" type="ORF">DXV75_04315</name>
</gene>
<evidence type="ECO:0000256" key="4">
    <source>
        <dbReference type="ARBA" id="ARBA00022692"/>
    </source>
</evidence>
<feature type="transmembrane region" description="Helical" evidence="8">
    <location>
        <begin position="20"/>
        <end position="38"/>
    </location>
</feature>
<dbReference type="EMBL" id="QRHA01000002">
    <property type="protein sequence ID" value="RDV28187.1"/>
    <property type="molecule type" value="Genomic_DNA"/>
</dbReference>
<keyword evidence="5 8" id="KW-1133">Transmembrane helix</keyword>
<keyword evidence="6 8" id="KW-0472">Membrane</keyword>
<evidence type="ECO:0000256" key="8">
    <source>
        <dbReference type="SAM" id="Phobius"/>
    </source>
</evidence>
<evidence type="ECO:0000313" key="9">
    <source>
        <dbReference type="EMBL" id="RDV28187.1"/>
    </source>
</evidence>
<dbReference type="GO" id="GO:0022857">
    <property type="term" value="F:transmembrane transporter activity"/>
    <property type="evidence" value="ECO:0007669"/>
    <property type="project" value="InterPro"/>
</dbReference>
<dbReference type="OrthoDB" id="9150865at2"/>
<dbReference type="Proteomes" id="UP000256561">
    <property type="component" value="Unassembled WGS sequence"/>
</dbReference>
<comment type="similarity">
    <text evidence="2 7">Belongs to the ExbD/TolR family.</text>
</comment>
<protein>
    <submittedName>
        <fullName evidence="9">Biopolymer transporter ExbD</fullName>
    </submittedName>
</protein>
<evidence type="ECO:0000256" key="1">
    <source>
        <dbReference type="ARBA" id="ARBA00004162"/>
    </source>
</evidence>
<evidence type="ECO:0000256" key="6">
    <source>
        <dbReference type="ARBA" id="ARBA00023136"/>
    </source>
</evidence>
<keyword evidence="10" id="KW-1185">Reference proteome</keyword>
<proteinExistence type="inferred from homology"/>
<keyword evidence="4 7" id="KW-0812">Transmembrane</keyword>
<dbReference type="GO" id="GO:0005886">
    <property type="term" value="C:plasma membrane"/>
    <property type="evidence" value="ECO:0007669"/>
    <property type="project" value="UniProtKB-SubCell"/>
</dbReference>
<name>A0A3D8ME85_9ALTE</name>
<dbReference type="GO" id="GO:0015031">
    <property type="term" value="P:protein transport"/>
    <property type="evidence" value="ECO:0007669"/>
    <property type="project" value="UniProtKB-KW"/>
</dbReference>
<dbReference type="Pfam" id="PF02472">
    <property type="entry name" value="ExbD"/>
    <property type="match status" value="1"/>
</dbReference>
<keyword evidence="3" id="KW-1003">Cell membrane</keyword>
<sequence length="197" mass="21724">MMGRRKKPSRTEAELDITSFMNLMIVLVPVLLMMMVFSRITVVELQLPGIAGITDTAEIKSKQLEVLASPSGLAVFYPQGHLVRKLPLVASEGEGQTAHQDWKGLQLVLRQVKQTLLGKGVDKKDITLLIDDEVAYQDVIALLEFTRSYDDVIAASVVQAELFPQVSFADIPGELASFEQILARQSVSQPESQEATQ</sequence>
<evidence type="ECO:0000256" key="7">
    <source>
        <dbReference type="RuleBase" id="RU003879"/>
    </source>
</evidence>
<accession>A0A3D8ME85</accession>